<evidence type="ECO:0000256" key="2">
    <source>
        <dbReference type="RuleBase" id="RU365095"/>
    </source>
</evidence>
<keyword evidence="5" id="KW-1185">Reference proteome</keyword>
<dbReference type="SUPFAM" id="SSF100950">
    <property type="entry name" value="NagB/RpiA/CoA transferase-like"/>
    <property type="match status" value="1"/>
</dbReference>
<protein>
    <recommendedName>
        <fullName evidence="2">6-phosphogluconolactonase</fullName>
        <shortName evidence="2">6PGL</shortName>
        <ecNumber evidence="2">3.1.1.31</ecNumber>
    </recommendedName>
</protein>
<feature type="domain" description="Glucosamine/galactosamine-6-phosphate isomerase" evidence="3">
    <location>
        <begin position="18"/>
        <end position="234"/>
    </location>
</feature>
<dbReference type="NCBIfam" id="TIGR01198">
    <property type="entry name" value="pgl"/>
    <property type="match status" value="1"/>
</dbReference>
<evidence type="ECO:0000313" key="5">
    <source>
        <dbReference type="Proteomes" id="UP000198287"/>
    </source>
</evidence>
<keyword evidence="2" id="KW-0378">Hydrolase</keyword>
<evidence type="ECO:0000256" key="1">
    <source>
        <dbReference type="ARBA" id="ARBA00010662"/>
    </source>
</evidence>
<reference evidence="4 5" key="1">
    <citation type="submission" date="2015-12" db="EMBL/GenBank/DDBJ databases">
        <title>The genome of Folsomia candida.</title>
        <authorList>
            <person name="Faddeeva A."/>
            <person name="Derks M.F."/>
            <person name="Anvar Y."/>
            <person name="Smit S."/>
            <person name="Van Straalen N."/>
            <person name="Roelofs D."/>
        </authorList>
    </citation>
    <scope>NUCLEOTIDE SEQUENCE [LARGE SCALE GENOMIC DNA]</scope>
    <source>
        <strain evidence="4 5">VU population</strain>
        <tissue evidence="4">Whole body</tissue>
    </source>
</reference>
<gene>
    <name evidence="4" type="ORF">Fcan01_04354</name>
</gene>
<dbReference type="STRING" id="158441.A0A226ET15"/>
<evidence type="ECO:0000259" key="3">
    <source>
        <dbReference type="Pfam" id="PF01182"/>
    </source>
</evidence>
<dbReference type="InterPro" id="IPR039104">
    <property type="entry name" value="6PGL"/>
</dbReference>
<sequence>MAVPAKFLVTQLSDENYNSYLCEKIQEIANEAISSRGVFLLGVSGGSIISILAEGLPKLNTDWTAWKIFLCDERLVPEDDSESTYGQYKIKLFPTLASFPEANFVAADCSLAGVEAAKDYEAKLRALWTEEEKNSPSYGMADCLLLGVGPDGHTCSLFPNHAALSVGDCWVTNIEDSPKPPPARITLTYTFINKATNILIAGKGKEKWDILEKVQNGQDFPIGRVDNPGGHLEWILNDAK</sequence>
<comment type="function">
    <text evidence="2">Hydrolysis of 6-phosphogluconolactone to 6-phosphogluconate.</text>
</comment>
<accession>A0A226ET15</accession>
<dbReference type="Gene3D" id="3.40.50.1360">
    <property type="match status" value="1"/>
</dbReference>
<dbReference type="GO" id="GO:0005975">
    <property type="term" value="P:carbohydrate metabolic process"/>
    <property type="evidence" value="ECO:0007669"/>
    <property type="project" value="UniProtKB-UniRule"/>
</dbReference>
<comment type="pathway">
    <text evidence="2">Carbohydrate degradation; pentose phosphate pathway; D-ribulose 5-phosphate from D-glucose 6-phosphate (oxidative stage): step 2/3.</text>
</comment>
<organism evidence="4 5">
    <name type="scientific">Folsomia candida</name>
    <name type="common">Springtail</name>
    <dbReference type="NCBI Taxonomy" id="158441"/>
    <lineage>
        <taxon>Eukaryota</taxon>
        <taxon>Metazoa</taxon>
        <taxon>Ecdysozoa</taxon>
        <taxon>Arthropoda</taxon>
        <taxon>Hexapoda</taxon>
        <taxon>Collembola</taxon>
        <taxon>Entomobryomorpha</taxon>
        <taxon>Isotomoidea</taxon>
        <taxon>Isotomidae</taxon>
        <taxon>Proisotominae</taxon>
        <taxon>Folsomia</taxon>
    </lineage>
</organism>
<dbReference type="OMA" id="YQLFEFE"/>
<dbReference type="UniPathway" id="UPA00115">
    <property type="reaction ID" value="UER00409"/>
</dbReference>
<dbReference type="GO" id="GO:0006098">
    <property type="term" value="P:pentose-phosphate shunt"/>
    <property type="evidence" value="ECO:0007669"/>
    <property type="project" value="UniProtKB-UniPathway"/>
</dbReference>
<comment type="similarity">
    <text evidence="1 2">Belongs to the glucosamine/galactosamine-6-phosphate isomerase family. 6-phosphogluconolactonase subfamily.</text>
</comment>
<comment type="caution">
    <text evidence="4">The sequence shown here is derived from an EMBL/GenBank/DDBJ whole genome shotgun (WGS) entry which is preliminary data.</text>
</comment>
<dbReference type="EC" id="3.1.1.31" evidence="2"/>
<dbReference type="InterPro" id="IPR037171">
    <property type="entry name" value="NagB/RpiA_transferase-like"/>
</dbReference>
<dbReference type="AlphaFoldDB" id="A0A226ET15"/>
<dbReference type="PANTHER" id="PTHR11054:SF0">
    <property type="entry name" value="6-PHOSPHOGLUCONOLACTONASE"/>
    <property type="match status" value="1"/>
</dbReference>
<dbReference type="OrthoDB" id="432544at2759"/>
<dbReference type="CDD" id="cd01400">
    <property type="entry name" value="6PGL"/>
    <property type="match status" value="1"/>
</dbReference>
<proteinExistence type="inferred from homology"/>
<dbReference type="Pfam" id="PF01182">
    <property type="entry name" value="Glucosamine_iso"/>
    <property type="match status" value="1"/>
</dbReference>
<evidence type="ECO:0000313" key="4">
    <source>
        <dbReference type="EMBL" id="OXA60204.1"/>
    </source>
</evidence>
<dbReference type="Proteomes" id="UP000198287">
    <property type="component" value="Unassembled WGS sequence"/>
</dbReference>
<dbReference type="InterPro" id="IPR005900">
    <property type="entry name" value="6-phosphogluconolactonase_DevB"/>
</dbReference>
<name>A0A226ET15_FOLCA</name>
<comment type="catalytic activity">
    <reaction evidence="2">
        <text>6-phospho-D-glucono-1,5-lactone + H2O = 6-phospho-D-gluconate + H(+)</text>
        <dbReference type="Rhea" id="RHEA:12556"/>
        <dbReference type="ChEBI" id="CHEBI:15377"/>
        <dbReference type="ChEBI" id="CHEBI:15378"/>
        <dbReference type="ChEBI" id="CHEBI:57955"/>
        <dbReference type="ChEBI" id="CHEBI:58759"/>
        <dbReference type="EC" id="3.1.1.31"/>
    </reaction>
</comment>
<dbReference type="EMBL" id="LNIX01000002">
    <property type="protein sequence ID" value="OXA60204.1"/>
    <property type="molecule type" value="Genomic_DNA"/>
</dbReference>
<dbReference type="GO" id="GO:0017057">
    <property type="term" value="F:6-phosphogluconolactonase activity"/>
    <property type="evidence" value="ECO:0007669"/>
    <property type="project" value="UniProtKB-UniRule"/>
</dbReference>
<dbReference type="InterPro" id="IPR006148">
    <property type="entry name" value="Glc/Gal-6P_isomerase"/>
</dbReference>
<dbReference type="PANTHER" id="PTHR11054">
    <property type="entry name" value="6-PHOSPHOGLUCONOLACTONASE"/>
    <property type="match status" value="1"/>
</dbReference>